<gene>
    <name evidence="1" type="ORF">S101395_03115</name>
</gene>
<sequence>MIWEQKKIVIYIYFTNRYFDLDYKNYVLVRKWRRLNNILVYYFRTEICGNIDFSAQKNYNSITFKRKQKKGAEHFVLHPLHLMRLQFFKLHEEFVVEHFNICAFHP</sequence>
<evidence type="ECO:0000313" key="2">
    <source>
        <dbReference type="Proteomes" id="UP000196877"/>
    </source>
</evidence>
<dbReference type="Proteomes" id="UP000196877">
    <property type="component" value="Chromosome"/>
</dbReference>
<name>A0ABM6LJU4_9BACI</name>
<proteinExistence type="predicted"/>
<keyword evidence="2" id="KW-1185">Reference proteome</keyword>
<dbReference type="EMBL" id="CP021920">
    <property type="protein sequence ID" value="ASB89622.1"/>
    <property type="molecule type" value="Genomic_DNA"/>
</dbReference>
<accession>A0ABM6LJU4</accession>
<organism evidence="1 2">
    <name type="scientific">Bacillus sonorensis</name>
    <dbReference type="NCBI Taxonomy" id="119858"/>
    <lineage>
        <taxon>Bacteria</taxon>
        <taxon>Bacillati</taxon>
        <taxon>Bacillota</taxon>
        <taxon>Bacilli</taxon>
        <taxon>Bacillales</taxon>
        <taxon>Bacillaceae</taxon>
        <taxon>Bacillus</taxon>
    </lineage>
</organism>
<protein>
    <submittedName>
        <fullName evidence="1">Uncharacterized protein</fullName>
    </submittedName>
</protein>
<evidence type="ECO:0000313" key="1">
    <source>
        <dbReference type="EMBL" id="ASB89622.1"/>
    </source>
</evidence>
<reference evidence="1 2" key="1">
    <citation type="submission" date="2017-06" db="EMBL/GenBank/DDBJ databases">
        <title>Genome sequence of Bacillus sonorensis strain SRCM101395.</title>
        <authorList>
            <person name="Cho S.H."/>
        </authorList>
    </citation>
    <scope>NUCLEOTIDE SEQUENCE [LARGE SCALE GENOMIC DNA]</scope>
    <source>
        <strain evidence="1 2">SRCM101395</strain>
    </source>
</reference>